<evidence type="ECO:0000313" key="1">
    <source>
        <dbReference type="EMBL" id="KEP46683.1"/>
    </source>
</evidence>
<dbReference type="InterPro" id="IPR043129">
    <property type="entry name" value="ATPase_NBD"/>
</dbReference>
<accession>A0A074RPU3</accession>
<dbReference type="Proteomes" id="UP000027456">
    <property type="component" value="Unassembled WGS sequence"/>
</dbReference>
<comment type="caution">
    <text evidence="1">The sequence shown here is derived from an EMBL/GenBank/DDBJ whole genome shotgun (WGS) entry which is preliminary data.</text>
</comment>
<proteinExistence type="predicted"/>
<reference evidence="1 2" key="1">
    <citation type="submission" date="2013-12" db="EMBL/GenBank/DDBJ databases">
        <authorList>
            <person name="Cubeta M."/>
            <person name="Pakala S."/>
            <person name="Fedorova N."/>
            <person name="Thomas E."/>
            <person name="Dean R."/>
            <person name="Jabaji S."/>
            <person name="Neate S."/>
            <person name="Toda T."/>
            <person name="Tavantzis S."/>
            <person name="Vilgalys R."/>
            <person name="Bharathan N."/>
            <person name="Pakala S."/>
            <person name="Losada L.S."/>
            <person name="Zafar N."/>
            <person name="Nierman W."/>
        </authorList>
    </citation>
    <scope>NUCLEOTIDE SEQUENCE [LARGE SCALE GENOMIC DNA]</scope>
    <source>
        <strain evidence="1 2">123E</strain>
    </source>
</reference>
<dbReference type="PANTHER" id="PTHR14187:SF5">
    <property type="entry name" value="HEAT SHOCK 70 KDA PROTEIN 12A"/>
    <property type="match status" value="1"/>
</dbReference>
<gene>
    <name evidence="1" type="ORF">V565_186080</name>
</gene>
<dbReference type="Gene3D" id="3.30.420.40">
    <property type="match status" value="1"/>
</dbReference>
<dbReference type="OrthoDB" id="2963168at2759"/>
<dbReference type="EMBL" id="AZST01000990">
    <property type="protein sequence ID" value="KEP46683.1"/>
    <property type="molecule type" value="Genomic_DNA"/>
</dbReference>
<sequence length="624" mass="70584">MIATHPVSIICLFLLNIDRRRFSLPPTESRKITVVGMKVFAEGAWNRPPKIILGIDIGTTRSAVSFAYLYPDGPQSLHKVTAWPGLEAQRGESETPTLVYYDTDKKAVSFGAEALKPEIVETAEDEQWQLARHFKLHLHPDAMKHRHYLRPQPLPVGVTLLTIYTDFLAYLLKHIKYFFESRIINGQNVWKDHHQDMTIVFTHPNGWGLKEKGFLRLAAIAASYVPSSKATSQIRFVSETEASVHSCLFHNDLYRRLKPNTVLVVCDAGESRINTTVYSIKTVSPTLELEERKASVCVQAGSVFVSGEFEEHLARILDKIEGLDREDREEYLRKGVKHFEATSQKEFEDVTRQYRVELGMGRLRRKDLGIVRGAITLEGSTMKGFFDKSVTQTIESHILLVGGFGDCLFLRKSLIEEFGKNGCAVHIAEDLTKNADGAVIWCGRHSDIDRVTRMAYGIEINAPYNPREPSHVGRPVRRHDAGYNFVTGKWSQIVERGVTMNADSVIRLPYWRSYKTPNPHLANFKVTIFASTADGTPNPWLRDSRGNMNPGFEQLCEIEADLSEMRQALKRKTGRDGDYYFLDFTMALQFGDTELRAFVEWKQDGETRTGPAAILPSALSGVQD</sequence>
<dbReference type="CDD" id="cd10170">
    <property type="entry name" value="ASKHA_NBD_HSP70"/>
    <property type="match status" value="1"/>
</dbReference>
<dbReference type="STRING" id="1423351.A0A074RPU3"/>
<organism evidence="1 2">
    <name type="scientific">Rhizoctonia solani 123E</name>
    <dbReference type="NCBI Taxonomy" id="1423351"/>
    <lineage>
        <taxon>Eukaryota</taxon>
        <taxon>Fungi</taxon>
        <taxon>Dikarya</taxon>
        <taxon>Basidiomycota</taxon>
        <taxon>Agaricomycotina</taxon>
        <taxon>Agaricomycetes</taxon>
        <taxon>Cantharellales</taxon>
        <taxon>Ceratobasidiaceae</taxon>
        <taxon>Rhizoctonia</taxon>
    </lineage>
</organism>
<dbReference type="AlphaFoldDB" id="A0A074RPU3"/>
<dbReference type="SUPFAM" id="SSF53067">
    <property type="entry name" value="Actin-like ATPase domain"/>
    <property type="match status" value="2"/>
</dbReference>
<keyword evidence="2" id="KW-1185">Reference proteome</keyword>
<dbReference type="HOGENOM" id="CLU_009958_4_1_1"/>
<protein>
    <submittedName>
        <fullName evidence="1">Heat shock 70 kDa protein 12A</fullName>
    </submittedName>
</protein>
<name>A0A074RPU3_9AGAM</name>
<keyword evidence="1" id="KW-0346">Stress response</keyword>
<dbReference type="PANTHER" id="PTHR14187">
    <property type="entry name" value="ALPHA KINASE/ELONGATION FACTOR 2 KINASE"/>
    <property type="match status" value="1"/>
</dbReference>
<evidence type="ECO:0000313" key="2">
    <source>
        <dbReference type="Proteomes" id="UP000027456"/>
    </source>
</evidence>